<proteinExistence type="predicted"/>
<sequence>MQTIAWKAAPAIIADINVYVRACMYSVRSSGSAKVGACIYVQLISLFFSVFSVSPSCSDRSLILRRPPRERRIKLGFVLYVEARHRALRPYLPRSRFCIAAAAEADIPLRKKLLYLRKCIITPCHGLSLARHVLFSARGPPYSMYTPAARTSCGGNCTMPAAAAAAAAYALEERATARRRIDQNAKQAARERKSWSTYSAAITHRIFWIDKKPERCTIFPSLQCSMVCALNFKICPPNRTKRIRNLHTNNSLSIIAARNERISSCGAVARPAHNARRCRSFALYARHIARTRMKNSRTRWESCTFGRFPRGSRPGFTRSEHHATLVTNQVGILYFWTISSRKSTGFYPFRAPRHASHKPGGNLVLLDDFLEEVDRVLPVQSNTSC</sequence>
<dbReference type="Proteomes" id="UP000479190">
    <property type="component" value="Unassembled WGS sequence"/>
</dbReference>
<evidence type="ECO:0000313" key="2">
    <source>
        <dbReference type="Proteomes" id="UP000479190"/>
    </source>
</evidence>
<dbReference type="EMBL" id="CADCXV010000650">
    <property type="protein sequence ID" value="CAB0031716.1"/>
    <property type="molecule type" value="Genomic_DNA"/>
</dbReference>
<feature type="non-terminal residue" evidence="1">
    <location>
        <position position="385"/>
    </location>
</feature>
<reference evidence="1 2" key="1">
    <citation type="submission" date="2020-02" db="EMBL/GenBank/DDBJ databases">
        <authorList>
            <person name="Ferguson B K."/>
        </authorList>
    </citation>
    <scope>NUCLEOTIDE SEQUENCE [LARGE SCALE GENOMIC DNA]</scope>
</reference>
<dbReference type="AlphaFoldDB" id="A0A6H5I575"/>
<protein>
    <submittedName>
        <fullName evidence="1">Uncharacterized protein</fullName>
    </submittedName>
</protein>
<keyword evidence="2" id="KW-1185">Reference proteome</keyword>
<accession>A0A6H5I575</accession>
<name>A0A6H5I575_9HYME</name>
<gene>
    <name evidence="1" type="ORF">TBRA_LOCUS3682</name>
</gene>
<organism evidence="1 2">
    <name type="scientific">Trichogramma brassicae</name>
    <dbReference type="NCBI Taxonomy" id="86971"/>
    <lineage>
        <taxon>Eukaryota</taxon>
        <taxon>Metazoa</taxon>
        <taxon>Ecdysozoa</taxon>
        <taxon>Arthropoda</taxon>
        <taxon>Hexapoda</taxon>
        <taxon>Insecta</taxon>
        <taxon>Pterygota</taxon>
        <taxon>Neoptera</taxon>
        <taxon>Endopterygota</taxon>
        <taxon>Hymenoptera</taxon>
        <taxon>Apocrita</taxon>
        <taxon>Proctotrupomorpha</taxon>
        <taxon>Chalcidoidea</taxon>
        <taxon>Trichogrammatidae</taxon>
        <taxon>Trichogramma</taxon>
    </lineage>
</organism>
<evidence type="ECO:0000313" key="1">
    <source>
        <dbReference type="EMBL" id="CAB0031716.1"/>
    </source>
</evidence>